<evidence type="ECO:0000313" key="1">
    <source>
        <dbReference type="EMBL" id="KIM78897.1"/>
    </source>
</evidence>
<organism evidence="1 2">
    <name type="scientific">Piloderma croceum (strain F 1598)</name>
    <dbReference type="NCBI Taxonomy" id="765440"/>
    <lineage>
        <taxon>Eukaryota</taxon>
        <taxon>Fungi</taxon>
        <taxon>Dikarya</taxon>
        <taxon>Basidiomycota</taxon>
        <taxon>Agaricomycotina</taxon>
        <taxon>Agaricomycetes</taxon>
        <taxon>Agaricomycetidae</taxon>
        <taxon>Atheliales</taxon>
        <taxon>Atheliaceae</taxon>
        <taxon>Piloderma</taxon>
    </lineage>
</organism>
<proteinExistence type="predicted"/>
<keyword evidence="2" id="KW-1185">Reference proteome</keyword>
<dbReference type="AlphaFoldDB" id="A0A0C3BNJ0"/>
<reference evidence="2" key="2">
    <citation type="submission" date="2015-01" db="EMBL/GenBank/DDBJ databases">
        <title>Evolutionary Origins and Diversification of the Mycorrhizal Mutualists.</title>
        <authorList>
            <consortium name="DOE Joint Genome Institute"/>
            <consortium name="Mycorrhizal Genomics Consortium"/>
            <person name="Kohler A."/>
            <person name="Kuo A."/>
            <person name="Nagy L.G."/>
            <person name="Floudas D."/>
            <person name="Copeland A."/>
            <person name="Barry K.W."/>
            <person name="Cichocki N."/>
            <person name="Veneault-Fourrey C."/>
            <person name="LaButti K."/>
            <person name="Lindquist E.A."/>
            <person name="Lipzen A."/>
            <person name="Lundell T."/>
            <person name="Morin E."/>
            <person name="Murat C."/>
            <person name="Riley R."/>
            <person name="Ohm R."/>
            <person name="Sun H."/>
            <person name="Tunlid A."/>
            <person name="Henrissat B."/>
            <person name="Grigoriev I.V."/>
            <person name="Hibbett D.S."/>
            <person name="Martin F."/>
        </authorList>
    </citation>
    <scope>NUCLEOTIDE SEQUENCE [LARGE SCALE GENOMIC DNA]</scope>
    <source>
        <strain evidence="2">F 1598</strain>
    </source>
</reference>
<dbReference type="HOGENOM" id="CLU_2414096_0_0_1"/>
<accession>A0A0C3BNJ0</accession>
<name>A0A0C3BNJ0_PILCF</name>
<reference evidence="1 2" key="1">
    <citation type="submission" date="2014-04" db="EMBL/GenBank/DDBJ databases">
        <authorList>
            <consortium name="DOE Joint Genome Institute"/>
            <person name="Kuo A."/>
            <person name="Tarkka M."/>
            <person name="Buscot F."/>
            <person name="Kohler A."/>
            <person name="Nagy L.G."/>
            <person name="Floudas D."/>
            <person name="Copeland A."/>
            <person name="Barry K.W."/>
            <person name="Cichocki N."/>
            <person name="Veneault-Fourrey C."/>
            <person name="LaButti K."/>
            <person name="Lindquist E.A."/>
            <person name="Lipzen A."/>
            <person name="Lundell T."/>
            <person name="Morin E."/>
            <person name="Murat C."/>
            <person name="Sun H."/>
            <person name="Tunlid A."/>
            <person name="Henrissat B."/>
            <person name="Grigoriev I.V."/>
            <person name="Hibbett D.S."/>
            <person name="Martin F."/>
            <person name="Nordberg H.P."/>
            <person name="Cantor M.N."/>
            <person name="Hua S.X."/>
        </authorList>
    </citation>
    <scope>NUCLEOTIDE SEQUENCE [LARGE SCALE GENOMIC DNA]</scope>
    <source>
        <strain evidence="1 2">F 1598</strain>
    </source>
</reference>
<protein>
    <submittedName>
        <fullName evidence="1">Uncharacterized protein</fullName>
    </submittedName>
</protein>
<dbReference type="EMBL" id="KN833013">
    <property type="protein sequence ID" value="KIM78897.1"/>
    <property type="molecule type" value="Genomic_DNA"/>
</dbReference>
<dbReference type="Proteomes" id="UP000054166">
    <property type="component" value="Unassembled WGS sequence"/>
</dbReference>
<dbReference type="InParanoid" id="A0A0C3BNJ0"/>
<sequence length="92" mass="10051">MRGCSRRPVLICEDRDDAVARLSPFNLNPAAKISYIHALTFTISSSSSSMYCKGVLLTVSATWSQGLGCSPIFYLEDSNIPGTDRDVIPTHK</sequence>
<evidence type="ECO:0000313" key="2">
    <source>
        <dbReference type="Proteomes" id="UP000054166"/>
    </source>
</evidence>
<gene>
    <name evidence="1" type="ORF">PILCRDRAFT_579101</name>
</gene>